<dbReference type="GO" id="GO:0005829">
    <property type="term" value="C:cytosol"/>
    <property type="evidence" value="ECO:0007669"/>
    <property type="project" value="TreeGrafter"/>
</dbReference>
<protein>
    <submittedName>
        <fullName evidence="2">Oxidoreductase</fullName>
    </submittedName>
</protein>
<dbReference type="Pfam" id="PF00248">
    <property type="entry name" value="Aldo_ket_red"/>
    <property type="match status" value="1"/>
</dbReference>
<dbReference type="Gene3D" id="3.20.20.100">
    <property type="entry name" value="NADP-dependent oxidoreductase domain"/>
    <property type="match status" value="1"/>
</dbReference>
<evidence type="ECO:0000313" key="3">
    <source>
        <dbReference type="Proteomes" id="UP000613840"/>
    </source>
</evidence>
<organism evidence="2 3">
    <name type="scientific">Microlunatus endophyticus</name>
    <dbReference type="NCBI Taxonomy" id="1716077"/>
    <lineage>
        <taxon>Bacteria</taxon>
        <taxon>Bacillati</taxon>
        <taxon>Actinomycetota</taxon>
        <taxon>Actinomycetes</taxon>
        <taxon>Propionibacteriales</taxon>
        <taxon>Propionibacteriaceae</taxon>
        <taxon>Microlunatus</taxon>
    </lineage>
</organism>
<sequence length="316" mass="33807">MLTRPFGRSGLVVGRLALGTWTFGEQTPAEDAAQQIRTFFDAGGTLIDTADVYAATRSESILGEILSSYDRDSFVLATKAFGRTKPGPMGEGRSRGHLLSALDASLRRLRVDYLDLWQIHAYGGTAVPAEETLAALDTAVASGKVRYVGVSNYRAWQLTFAATRQSLTRQPPIISNQVEYSLLKREPENELVDAADFLGVGILAWSPLGRGVLTGKYRSGTPEGSRADTPQWKDFVNPLIGGPSDQIVDAVTDAANELGTSPANVALSWVRDRPGVTAPIIGARTNEQLVANLESESLTLPTEIATKLTALSSSAA</sequence>
<dbReference type="RefSeq" id="WP_188894342.1">
    <property type="nucleotide sequence ID" value="NZ_BMMZ01000002.1"/>
</dbReference>
<dbReference type="InterPro" id="IPR036812">
    <property type="entry name" value="NAD(P)_OxRdtase_dom_sf"/>
</dbReference>
<feature type="domain" description="NADP-dependent oxidoreductase" evidence="1">
    <location>
        <begin position="15"/>
        <end position="311"/>
    </location>
</feature>
<evidence type="ECO:0000259" key="1">
    <source>
        <dbReference type="Pfam" id="PF00248"/>
    </source>
</evidence>
<accession>A0A917S4D3</accession>
<dbReference type="PROSITE" id="PS00062">
    <property type="entry name" value="ALDOKETO_REDUCTASE_2"/>
    <property type="match status" value="1"/>
</dbReference>
<dbReference type="AlphaFoldDB" id="A0A917S4D3"/>
<dbReference type="Proteomes" id="UP000613840">
    <property type="component" value="Unassembled WGS sequence"/>
</dbReference>
<dbReference type="InterPro" id="IPR050523">
    <property type="entry name" value="AKR_Detox_Biosynth"/>
</dbReference>
<evidence type="ECO:0000313" key="2">
    <source>
        <dbReference type="EMBL" id="GGL56203.1"/>
    </source>
</evidence>
<dbReference type="PANTHER" id="PTHR43364:SF18">
    <property type="entry name" value="OXIDOREDUCTASE"/>
    <property type="match status" value="1"/>
</dbReference>
<reference evidence="2" key="2">
    <citation type="submission" date="2020-09" db="EMBL/GenBank/DDBJ databases">
        <authorList>
            <person name="Sun Q."/>
            <person name="Zhou Y."/>
        </authorList>
    </citation>
    <scope>NUCLEOTIDE SEQUENCE</scope>
    <source>
        <strain evidence="2">CGMCC 4.7306</strain>
    </source>
</reference>
<comment type="caution">
    <text evidence="2">The sequence shown here is derived from an EMBL/GenBank/DDBJ whole genome shotgun (WGS) entry which is preliminary data.</text>
</comment>
<dbReference type="SUPFAM" id="SSF51430">
    <property type="entry name" value="NAD(P)-linked oxidoreductase"/>
    <property type="match status" value="1"/>
</dbReference>
<name>A0A917S4D3_9ACTN</name>
<dbReference type="GO" id="GO:0016491">
    <property type="term" value="F:oxidoreductase activity"/>
    <property type="evidence" value="ECO:0007669"/>
    <property type="project" value="InterPro"/>
</dbReference>
<dbReference type="InterPro" id="IPR023210">
    <property type="entry name" value="NADP_OxRdtase_dom"/>
</dbReference>
<reference evidence="2" key="1">
    <citation type="journal article" date="2014" name="Int. J. Syst. Evol. Microbiol.">
        <title>Complete genome sequence of Corynebacterium casei LMG S-19264T (=DSM 44701T), isolated from a smear-ripened cheese.</title>
        <authorList>
            <consortium name="US DOE Joint Genome Institute (JGI-PGF)"/>
            <person name="Walter F."/>
            <person name="Albersmeier A."/>
            <person name="Kalinowski J."/>
            <person name="Ruckert C."/>
        </authorList>
    </citation>
    <scope>NUCLEOTIDE SEQUENCE</scope>
    <source>
        <strain evidence="2">CGMCC 4.7306</strain>
    </source>
</reference>
<dbReference type="EMBL" id="BMMZ01000002">
    <property type="protein sequence ID" value="GGL56203.1"/>
    <property type="molecule type" value="Genomic_DNA"/>
</dbReference>
<keyword evidence="3" id="KW-1185">Reference proteome</keyword>
<dbReference type="InterPro" id="IPR018170">
    <property type="entry name" value="Aldo/ket_reductase_CS"/>
</dbReference>
<proteinExistence type="predicted"/>
<dbReference type="PANTHER" id="PTHR43364">
    <property type="entry name" value="NADH-SPECIFIC METHYLGLYOXAL REDUCTASE-RELATED"/>
    <property type="match status" value="1"/>
</dbReference>
<dbReference type="InterPro" id="IPR020471">
    <property type="entry name" value="AKR"/>
</dbReference>
<gene>
    <name evidence="2" type="ORF">GCM10011575_13260</name>
</gene>
<dbReference type="PRINTS" id="PR00069">
    <property type="entry name" value="ALDKETRDTASE"/>
</dbReference>